<evidence type="ECO:0000313" key="3">
    <source>
        <dbReference type="EMBL" id="TKC10548.1"/>
    </source>
</evidence>
<organism evidence="3 4">
    <name type="scientific">Pedobacter polaris</name>
    <dbReference type="NCBI Taxonomy" id="2571273"/>
    <lineage>
        <taxon>Bacteria</taxon>
        <taxon>Pseudomonadati</taxon>
        <taxon>Bacteroidota</taxon>
        <taxon>Sphingobacteriia</taxon>
        <taxon>Sphingobacteriales</taxon>
        <taxon>Sphingobacteriaceae</taxon>
        <taxon>Pedobacter</taxon>
    </lineage>
</organism>
<name>A0A4U1CWZ2_9SPHI</name>
<dbReference type="SUPFAM" id="SSF56601">
    <property type="entry name" value="beta-lactamase/transpeptidase-like"/>
    <property type="match status" value="1"/>
</dbReference>
<keyword evidence="1" id="KW-0732">Signal</keyword>
<dbReference type="PANTHER" id="PTHR43283:SF7">
    <property type="entry name" value="BETA-LACTAMASE-RELATED DOMAIN-CONTAINING PROTEIN"/>
    <property type="match status" value="1"/>
</dbReference>
<dbReference type="InterPro" id="IPR012338">
    <property type="entry name" value="Beta-lactam/transpept-like"/>
</dbReference>
<dbReference type="RefSeq" id="WP_136840494.1">
    <property type="nucleotide sequence ID" value="NZ_SWBR01000002.1"/>
</dbReference>
<dbReference type="PANTHER" id="PTHR43283">
    <property type="entry name" value="BETA-LACTAMASE-RELATED"/>
    <property type="match status" value="1"/>
</dbReference>
<evidence type="ECO:0000259" key="2">
    <source>
        <dbReference type="Pfam" id="PF00144"/>
    </source>
</evidence>
<dbReference type="InterPro" id="IPR050789">
    <property type="entry name" value="Diverse_Enzym_Activities"/>
</dbReference>
<evidence type="ECO:0000256" key="1">
    <source>
        <dbReference type="SAM" id="SignalP"/>
    </source>
</evidence>
<dbReference type="OrthoDB" id="9773047at2"/>
<protein>
    <submittedName>
        <fullName evidence="3">Serine hydrolase</fullName>
    </submittedName>
</protein>
<dbReference type="AlphaFoldDB" id="A0A4U1CWZ2"/>
<sequence>MKPKIFAVAFLFSLQLFASHTWAQKLSFYDFRPLRDSIQTSRAITSFNISTDRDFYLLLSPAASLQSELAKLTPELKPDELFTKGNYSFDFLVDGLKVYSENLHPGAILLEDKLTKRPLDIALISNNRSGLWSINLWERFMSKSGYRLLGKQPKVLEIQIRTYIDHNGLRYGEVLNQAKLSVTRIPKTIDPQTMLPEPIAAGSGFELSKANLDQRLIIELNTKIAEQTYRKINGIVVLKKGELLLEQYYNKENRESLHDPRSVSKSITSTLTGMAIKDGYISSENQVLKEFYNLHQYAAYSEKKDSVKLVDLLSMSAAFEGNDEVDTSLGNEENMYPTADYTKFTLDLPMSATRENGKSWAYFTAGTNLVMDILDKRIPGGIEAYAQSKLFAPLGIEKFEWARTPQGKPFGGGGLKLRALDFAKYGQLYLDNGVFKGKRILEKSWVKKSLSPLQVLPADRPGFYGLLFWNKTFLVNGKNHEVYYCSGNGGNKIYIFKDLPIVVVITSSAYGTAFGHLQADEIVEKYLLPSLL</sequence>
<evidence type="ECO:0000313" key="4">
    <source>
        <dbReference type="Proteomes" id="UP000309488"/>
    </source>
</evidence>
<comment type="caution">
    <text evidence="3">The sequence shown here is derived from an EMBL/GenBank/DDBJ whole genome shotgun (WGS) entry which is preliminary data.</text>
</comment>
<reference evidence="3 4" key="1">
    <citation type="submission" date="2019-04" db="EMBL/GenBank/DDBJ databases">
        <title>Pedobacter sp. RP-3-22 sp. nov., isolated from Arctic soil.</title>
        <authorList>
            <person name="Dahal R.H."/>
            <person name="Kim D.-U."/>
        </authorList>
    </citation>
    <scope>NUCLEOTIDE SEQUENCE [LARGE SCALE GENOMIC DNA]</scope>
    <source>
        <strain evidence="3 4">RP-3-22</strain>
    </source>
</reference>
<dbReference type="Pfam" id="PF00144">
    <property type="entry name" value="Beta-lactamase"/>
    <property type="match status" value="1"/>
</dbReference>
<feature type="chain" id="PRO_5020800982" evidence="1">
    <location>
        <begin position="19"/>
        <end position="532"/>
    </location>
</feature>
<dbReference type="InterPro" id="IPR001466">
    <property type="entry name" value="Beta-lactam-related"/>
</dbReference>
<accession>A0A4U1CWZ2</accession>
<dbReference type="GO" id="GO:0016787">
    <property type="term" value="F:hydrolase activity"/>
    <property type="evidence" value="ECO:0007669"/>
    <property type="project" value="UniProtKB-KW"/>
</dbReference>
<dbReference type="EMBL" id="SWBR01000002">
    <property type="protein sequence ID" value="TKC10548.1"/>
    <property type="molecule type" value="Genomic_DNA"/>
</dbReference>
<feature type="domain" description="Beta-lactamase-related" evidence="2">
    <location>
        <begin position="235"/>
        <end position="517"/>
    </location>
</feature>
<dbReference type="Gene3D" id="3.40.710.10">
    <property type="entry name" value="DD-peptidase/beta-lactamase superfamily"/>
    <property type="match status" value="1"/>
</dbReference>
<keyword evidence="4" id="KW-1185">Reference proteome</keyword>
<keyword evidence="3" id="KW-0378">Hydrolase</keyword>
<gene>
    <name evidence="3" type="ORF">FA048_10220</name>
</gene>
<proteinExistence type="predicted"/>
<dbReference type="Proteomes" id="UP000309488">
    <property type="component" value="Unassembled WGS sequence"/>
</dbReference>
<feature type="signal peptide" evidence="1">
    <location>
        <begin position="1"/>
        <end position="18"/>
    </location>
</feature>